<sequence length="286" mass="30902">MRMRRLRRRGELSAVGAGVLRVVSVVALAGGVCLAQIVPPVCAVPAGKQAASLRPQVGPRPTVEAAVATAETAAADPTMVVAAEPMENFGVARYRLSDYADCVGTGGCYWADLDAQAKRAEAELKRLIATEKAGEKLALVLDIDETSLTNYCEMKREDYGFISVPFNEWAVSAEADMAIPGTLRLFNEARGAGLEVFFITGRPGEQKAATARNLEAAGYRGWKGLALREGPEKTMATVAYKSEERRKIVDAGYRIVMSVGDQWSDLNGEPRAEISVKLPNPFYYLP</sequence>
<organism evidence="2 3">
    <name type="scientific">Tunturiibacter empetritectus</name>
    <dbReference type="NCBI Taxonomy" id="3069691"/>
    <lineage>
        <taxon>Bacteria</taxon>
        <taxon>Pseudomonadati</taxon>
        <taxon>Acidobacteriota</taxon>
        <taxon>Terriglobia</taxon>
        <taxon>Terriglobales</taxon>
        <taxon>Acidobacteriaceae</taxon>
        <taxon>Tunturiibacter</taxon>
    </lineage>
</organism>
<dbReference type="EMBL" id="JACHDY010000001">
    <property type="protein sequence ID" value="MBB5316078.1"/>
    <property type="molecule type" value="Genomic_DNA"/>
</dbReference>
<dbReference type="SUPFAM" id="SSF56784">
    <property type="entry name" value="HAD-like"/>
    <property type="match status" value="1"/>
</dbReference>
<name>A0A7W8MQ20_9BACT</name>
<reference evidence="2" key="1">
    <citation type="submission" date="2020-08" db="EMBL/GenBank/DDBJ databases">
        <title>Genomic Encyclopedia of Type Strains, Phase IV (KMG-V): Genome sequencing to study the core and pangenomes of soil and plant-associated prokaryotes.</title>
        <authorList>
            <person name="Whitman W."/>
        </authorList>
    </citation>
    <scope>NUCLEOTIDE SEQUENCE [LARGE SCALE GENOMIC DNA]</scope>
    <source>
        <strain evidence="2">M8UP27</strain>
    </source>
</reference>
<protein>
    <submittedName>
        <fullName evidence="2">Acid phosphatase</fullName>
    </submittedName>
</protein>
<evidence type="ECO:0000313" key="3">
    <source>
        <dbReference type="Proteomes" id="UP000568106"/>
    </source>
</evidence>
<dbReference type="Pfam" id="PF03767">
    <property type="entry name" value="Acid_phosphat_B"/>
    <property type="match status" value="1"/>
</dbReference>
<dbReference type="PANTHER" id="PTHR31284:SF10">
    <property type="entry name" value="ACID PHOSPHATASE-LIKE PROTEIN"/>
    <property type="match status" value="1"/>
</dbReference>
<evidence type="ECO:0000256" key="1">
    <source>
        <dbReference type="ARBA" id="ARBA00022729"/>
    </source>
</evidence>
<dbReference type="InterPro" id="IPR036412">
    <property type="entry name" value="HAD-like_sf"/>
</dbReference>
<gene>
    <name evidence="2" type="ORF">HDF09_000728</name>
</gene>
<accession>A0A7W8MQ20</accession>
<evidence type="ECO:0000313" key="2">
    <source>
        <dbReference type="EMBL" id="MBB5316078.1"/>
    </source>
</evidence>
<dbReference type="Gene3D" id="3.40.50.1000">
    <property type="entry name" value="HAD superfamily/HAD-like"/>
    <property type="match status" value="1"/>
</dbReference>
<keyword evidence="3" id="KW-1185">Reference proteome</keyword>
<comment type="caution">
    <text evidence="2">The sequence shown here is derived from an EMBL/GenBank/DDBJ whole genome shotgun (WGS) entry which is preliminary data.</text>
</comment>
<proteinExistence type="predicted"/>
<dbReference type="Proteomes" id="UP000568106">
    <property type="component" value="Unassembled WGS sequence"/>
</dbReference>
<keyword evidence="1" id="KW-0732">Signal</keyword>
<dbReference type="InterPro" id="IPR023214">
    <property type="entry name" value="HAD_sf"/>
</dbReference>
<dbReference type="InterPro" id="IPR005519">
    <property type="entry name" value="Acid_phosphat_B-like"/>
</dbReference>
<dbReference type="PANTHER" id="PTHR31284">
    <property type="entry name" value="ACID PHOSPHATASE-LIKE PROTEIN"/>
    <property type="match status" value="1"/>
</dbReference>
<dbReference type="AlphaFoldDB" id="A0A7W8MQ20"/>